<protein>
    <submittedName>
        <fullName evidence="1">Uncharacterized protein</fullName>
    </submittedName>
</protein>
<feature type="non-terminal residue" evidence="1">
    <location>
        <position position="29"/>
    </location>
</feature>
<dbReference type="AlphaFoldDB" id="A0A382NNH7"/>
<evidence type="ECO:0000313" key="1">
    <source>
        <dbReference type="EMBL" id="SVC62769.1"/>
    </source>
</evidence>
<reference evidence="1" key="1">
    <citation type="submission" date="2018-05" db="EMBL/GenBank/DDBJ databases">
        <authorList>
            <person name="Lanie J.A."/>
            <person name="Ng W.-L."/>
            <person name="Kazmierczak K.M."/>
            <person name="Andrzejewski T.M."/>
            <person name="Davidsen T.M."/>
            <person name="Wayne K.J."/>
            <person name="Tettelin H."/>
            <person name="Glass J.I."/>
            <person name="Rusch D."/>
            <person name="Podicherti R."/>
            <person name="Tsui H.-C.T."/>
            <person name="Winkler M.E."/>
        </authorList>
    </citation>
    <scope>NUCLEOTIDE SEQUENCE</scope>
</reference>
<organism evidence="1">
    <name type="scientific">marine metagenome</name>
    <dbReference type="NCBI Taxonomy" id="408172"/>
    <lineage>
        <taxon>unclassified sequences</taxon>
        <taxon>metagenomes</taxon>
        <taxon>ecological metagenomes</taxon>
    </lineage>
</organism>
<proteinExistence type="predicted"/>
<dbReference type="EMBL" id="UINC01101727">
    <property type="protein sequence ID" value="SVC62769.1"/>
    <property type="molecule type" value="Genomic_DNA"/>
</dbReference>
<gene>
    <name evidence="1" type="ORF">METZ01_LOCUS315623</name>
</gene>
<name>A0A382NNH7_9ZZZZ</name>
<sequence>MATELGFMNQAVREFIDITTKLFVLAKKT</sequence>
<accession>A0A382NNH7</accession>